<comment type="caution">
    <text evidence="3">The sequence shown here is derived from an EMBL/GenBank/DDBJ whole genome shotgun (WGS) entry which is preliminary data.</text>
</comment>
<dbReference type="SUPFAM" id="SSF103481">
    <property type="entry name" value="Multidrug resistance efflux transporter EmrE"/>
    <property type="match status" value="2"/>
</dbReference>
<accession>A0ABU0S8Q1</accession>
<evidence type="ECO:0000259" key="2">
    <source>
        <dbReference type="Pfam" id="PF00892"/>
    </source>
</evidence>
<feature type="domain" description="EamA" evidence="2">
    <location>
        <begin position="148"/>
        <end position="274"/>
    </location>
</feature>
<feature type="transmembrane region" description="Helical" evidence="1">
    <location>
        <begin position="7"/>
        <end position="30"/>
    </location>
</feature>
<feature type="transmembrane region" description="Helical" evidence="1">
    <location>
        <begin position="147"/>
        <end position="167"/>
    </location>
</feature>
<evidence type="ECO:0000256" key="1">
    <source>
        <dbReference type="SAM" id="Phobius"/>
    </source>
</evidence>
<dbReference type="RefSeq" id="WP_307280757.1">
    <property type="nucleotide sequence ID" value="NZ_JAUSZT010000003.1"/>
</dbReference>
<dbReference type="Proteomes" id="UP001237780">
    <property type="component" value="Unassembled WGS sequence"/>
</dbReference>
<proteinExistence type="predicted"/>
<dbReference type="Pfam" id="PF00892">
    <property type="entry name" value="EamA"/>
    <property type="match status" value="2"/>
</dbReference>
<feature type="transmembrane region" description="Helical" evidence="1">
    <location>
        <begin position="122"/>
        <end position="141"/>
    </location>
</feature>
<feature type="transmembrane region" description="Helical" evidence="1">
    <location>
        <begin position="206"/>
        <end position="224"/>
    </location>
</feature>
<organism evidence="3 4">
    <name type="scientific">Phyllobacterium ifriqiyense</name>
    <dbReference type="NCBI Taxonomy" id="314238"/>
    <lineage>
        <taxon>Bacteria</taxon>
        <taxon>Pseudomonadati</taxon>
        <taxon>Pseudomonadota</taxon>
        <taxon>Alphaproteobacteria</taxon>
        <taxon>Hyphomicrobiales</taxon>
        <taxon>Phyllobacteriaceae</taxon>
        <taxon>Phyllobacterium</taxon>
    </lineage>
</organism>
<dbReference type="InterPro" id="IPR000620">
    <property type="entry name" value="EamA_dom"/>
</dbReference>
<keyword evidence="1" id="KW-1133">Transmembrane helix</keyword>
<sequence>MISPYRLGLIFVTASAIAWSLAGLFTQIIPLDSWTILSWRGIFGAIGLAVVILITERGKHWKEIFRIGKPGWLFVIVSGICMVFFINALKETTVAHVAVIYATIPFCAATLAWLVMGEQPEIRAIVASLAALAGVVIMVGLGTEGTLFGDLLAFGMTLGMAVLMIIVRRHPDIAVMPATCLSALFSSVICWPFGDALAVSNQNLLLIALFGLMVSAVGVALFALGAKHLPPIETALIGSLDAPLAPLWIWIAFGEIPGSSTLIGGSIVFGAVMLHIIFSASKSKPAPILS</sequence>
<dbReference type="InterPro" id="IPR037185">
    <property type="entry name" value="EmrE-like"/>
</dbReference>
<evidence type="ECO:0000313" key="4">
    <source>
        <dbReference type="Proteomes" id="UP001237780"/>
    </source>
</evidence>
<name>A0ABU0S8Q1_9HYPH</name>
<feature type="transmembrane region" description="Helical" evidence="1">
    <location>
        <begin position="259"/>
        <end position="278"/>
    </location>
</feature>
<dbReference type="PANTHER" id="PTHR22911">
    <property type="entry name" value="ACYL-MALONYL CONDENSING ENZYME-RELATED"/>
    <property type="match status" value="1"/>
</dbReference>
<dbReference type="EMBL" id="JAUSZT010000003">
    <property type="protein sequence ID" value="MDQ0997132.1"/>
    <property type="molecule type" value="Genomic_DNA"/>
</dbReference>
<feature type="transmembrane region" description="Helical" evidence="1">
    <location>
        <begin position="36"/>
        <end position="55"/>
    </location>
</feature>
<keyword evidence="1" id="KW-0472">Membrane</keyword>
<gene>
    <name evidence="3" type="ORF">QFZ34_002314</name>
</gene>
<evidence type="ECO:0000313" key="3">
    <source>
        <dbReference type="EMBL" id="MDQ0997132.1"/>
    </source>
</evidence>
<feature type="transmembrane region" description="Helical" evidence="1">
    <location>
        <begin position="67"/>
        <end position="88"/>
    </location>
</feature>
<feature type="transmembrane region" description="Helical" evidence="1">
    <location>
        <begin position="94"/>
        <end position="115"/>
    </location>
</feature>
<dbReference type="PANTHER" id="PTHR22911:SF135">
    <property type="entry name" value="BLR4310 PROTEIN"/>
    <property type="match status" value="1"/>
</dbReference>
<keyword evidence="4" id="KW-1185">Reference proteome</keyword>
<reference evidence="3 4" key="1">
    <citation type="submission" date="2023-07" db="EMBL/GenBank/DDBJ databases">
        <title>Comparative genomics of wheat-associated soil bacteria to identify genetic determinants of phenazine resistance.</title>
        <authorList>
            <person name="Mouncey N."/>
        </authorList>
    </citation>
    <scope>NUCLEOTIDE SEQUENCE [LARGE SCALE GENOMIC DNA]</scope>
    <source>
        <strain evidence="3 4">W4I11</strain>
    </source>
</reference>
<feature type="domain" description="EamA" evidence="2">
    <location>
        <begin position="7"/>
        <end position="139"/>
    </location>
</feature>
<keyword evidence="1" id="KW-0812">Transmembrane</keyword>
<protein>
    <submittedName>
        <fullName evidence="3">Drug/metabolite transporter (DMT)-like permease</fullName>
    </submittedName>
</protein>